<dbReference type="Gene3D" id="3.30.930.10">
    <property type="entry name" value="Bira Bifunctional Protein, Domain 2"/>
    <property type="match status" value="1"/>
</dbReference>
<keyword evidence="13 15" id="KW-0030">Aminoacyl-tRNA synthetase</keyword>
<dbReference type="eggNOG" id="COG0073">
    <property type="taxonomic scope" value="Bacteria"/>
</dbReference>
<evidence type="ECO:0000256" key="16">
    <source>
        <dbReference type="PROSITE-ProRule" id="PRU00209"/>
    </source>
</evidence>
<dbReference type="EMBL" id="AAYI02000004">
    <property type="protein sequence ID" value="EDN81176.1"/>
    <property type="molecule type" value="Genomic_DNA"/>
</dbReference>
<dbReference type="Gene3D" id="3.30.70.380">
    <property type="entry name" value="Ferrodoxin-fold anticodon-binding domain"/>
    <property type="match status" value="1"/>
</dbReference>
<evidence type="ECO:0000313" key="21">
    <source>
        <dbReference type="Proteomes" id="UP000003553"/>
    </source>
</evidence>
<dbReference type="Pfam" id="PF03147">
    <property type="entry name" value="FDX-ACB"/>
    <property type="match status" value="1"/>
</dbReference>
<evidence type="ECO:0000259" key="17">
    <source>
        <dbReference type="PROSITE" id="PS50886"/>
    </source>
</evidence>
<dbReference type="PANTHER" id="PTHR10947:SF0">
    <property type="entry name" value="PHENYLALANINE--TRNA LIGASE BETA SUBUNIT"/>
    <property type="match status" value="1"/>
</dbReference>
<dbReference type="GO" id="GO:0005524">
    <property type="term" value="F:ATP binding"/>
    <property type="evidence" value="ECO:0007669"/>
    <property type="project" value="UniProtKB-UniRule"/>
</dbReference>
<evidence type="ECO:0000256" key="5">
    <source>
        <dbReference type="ARBA" id="ARBA00022555"/>
    </source>
</evidence>
<feature type="binding site" evidence="15">
    <location>
        <position position="498"/>
    </location>
    <ligand>
        <name>Mg(2+)</name>
        <dbReference type="ChEBI" id="CHEBI:18420"/>
        <note>shared with alpha subunit</note>
    </ligand>
</feature>
<dbReference type="PANTHER" id="PTHR10947">
    <property type="entry name" value="PHENYLALANYL-TRNA SYNTHETASE BETA CHAIN AND LEUCINE-RICH REPEAT-CONTAINING PROTEIN 47"/>
    <property type="match status" value="1"/>
</dbReference>
<dbReference type="Pfam" id="PF03483">
    <property type="entry name" value="B3_4"/>
    <property type="match status" value="1"/>
</dbReference>
<feature type="binding site" evidence="15">
    <location>
        <position position="504"/>
    </location>
    <ligand>
        <name>Mg(2+)</name>
        <dbReference type="ChEBI" id="CHEBI:18420"/>
        <note>shared with alpha subunit</note>
    </ligand>
</feature>
<comment type="subunit">
    <text evidence="3 15">Tetramer of two alpha and two beta subunits.</text>
</comment>
<reference evidence="20" key="1">
    <citation type="submission" date="2007-04" db="EMBL/GenBank/DDBJ databases">
        <authorList>
            <person name="Fulton L."/>
            <person name="Clifton S."/>
            <person name="Fulton B."/>
            <person name="Xu J."/>
            <person name="Minx P."/>
            <person name="Pepin K.H."/>
            <person name="Johnson M."/>
            <person name="Thiruvilangam P."/>
            <person name="Bhonagiri V."/>
            <person name="Nash W.E."/>
            <person name="Mardis E.R."/>
            <person name="Wilson R.K."/>
        </authorList>
    </citation>
    <scope>NUCLEOTIDE SEQUENCE [LARGE SCALE GENOMIC DNA]</scope>
    <source>
        <strain evidence="20">ATCC 17982</strain>
    </source>
</reference>
<feature type="domain" description="FDX-ACB" evidence="18">
    <location>
        <begin position="794"/>
        <end position="887"/>
    </location>
</feature>
<dbReference type="Gene3D" id="3.50.40.10">
    <property type="entry name" value="Phenylalanyl-trna Synthetase, Chain B, domain 3"/>
    <property type="match status" value="1"/>
</dbReference>
<dbReference type="PROSITE" id="PS50886">
    <property type="entry name" value="TRBD"/>
    <property type="match status" value="1"/>
</dbReference>
<dbReference type="InterPro" id="IPR036690">
    <property type="entry name" value="Fdx_antiC-bd_sf"/>
</dbReference>
<dbReference type="CDD" id="cd02796">
    <property type="entry name" value="tRNA_bind_bactPheRS"/>
    <property type="match status" value="1"/>
</dbReference>
<evidence type="ECO:0000259" key="18">
    <source>
        <dbReference type="PROSITE" id="PS51447"/>
    </source>
</evidence>
<keyword evidence="21" id="KW-1185">Reference proteome</keyword>
<keyword evidence="8 15" id="KW-0547">Nucleotide-binding</keyword>
<evidence type="ECO:0000256" key="13">
    <source>
        <dbReference type="ARBA" id="ARBA00023146"/>
    </source>
</evidence>
<dbReference type="Pfam" id="PF17759">
    <property type="entry name" value="tRNA_synthFbeta"/>
    <property type="match status" value="1"/>
</dbReference>
<dbReference type="HOGENOM" id="CLU_016891_0_0_11"/>
<evidence type="ECO:0000256" key="8">
    <source>
        <dbReference type="ARBA" id="ARBA00022741"/>
    </source>
</evidence>
<dbReference type="AlphaFoldDB" id="A7BDA2"/>
<dbReference type="Gene3D" id="3.30.56.10">
    <property type="match status" value="2"/>
</dbReference>
<gene>
    <name evidence="15 20" type="primary">pheT</name>
    <name evidence="20" type="ORF">ACTODO_01641</name>
</gene>
<dbReference type="GO" id="GO:0006432">
    <property type="term" value="P:phenylalanyl-tRNA aminoacylation"/>
    <property type="evidence" value="ECO:0007669"/>
    <property type="project" value="UniProtKB-UniRule"/>
</dbReference>
<dbReference type="InterPro" id="IPR012340">
    <property type="entry name" value="NA-bd_OB-fold"/>
</dbReference>
<dbReference type="InterPro" id="IPR041616">
    <property type="entry name" value="PheRS_beta_core"/>
</dbReference>
<comment type="caution">
    <text evidence="20">The sequence shown here is derived from an EMBL/GenBank/DDBJ whole genome shotgun (WGS) entry which is preliminary data.</text>
</comment>
<evidence type="ECO:0000256" key="9">
    <source>
        <dbReference type="ARBA" id="ARBA00022840"/>
    </source>
</evidence>
<dbReference type="Pfam" id="PF03484">
    <property type="entry name" value="B5"/>
    <property type="match status" value="1"/>
</dbReference>
<evidence type="ECO:0000256" key="3">
    <source>
        <dbReference type="ARBA" id="ARBA00011209"/>
    </source>
</evidence>
<feature type="binding site" evidence="15">
    <location>
        <position position="508"/>
    </location>
    <ligand>
        <name>Mg(2+)</name>
        <dbReference type="ChEBI" id="CHEBI:18420"/>
        <note>shared with alpha subunit</note>
    </ligand>
</feature>
<keyword evidence="7 15" id="KW-0479">Metal-binding</keyword>
<dbReference type="GO" id="GO:0000287">
    <property type="term" value="F:magnesium ion binding"/>
    <property type="evidence" value="ECO:0007669"/>
    <property type="project" value="UniProtKB-UniRule"/>
</dbReference>
<dbReference type="InterPro" id="IPR002547">
    <property type="entry name" value="tRNA-bd_dom"/>
</dbReference>
<keyword evidence="4 15" id="KW-0963">Cytoplasm</keyword>
<evidence type="ECO:0000256" key="1">
    <source>
        <dbReference type="ARBA" id="ARBA00004496"/>
    </source>
</evidence>
<reference evidence="20" key="2">
    <citation type="submission" date="2015-05" db="EMBL/GenBank/DDBJ databases">
        <title>Draft genome sequence of Actinomyces odontolyticus (ATCC 17982).</title>
        <authorList>
            <person name="Sudarsanam P."/>
            <person name="Ley R."/>
            <person name="Guruge J."/>
            <person name="Turnbaugh P.J."/>
            <person name="Mahowald M."/>
            <person name="Liep D."/>
            <person name="Gordon J."/>
        </authorList>
    </citation>
    <scope>NUCLEOTIDE SEQUENCE</scope>
    <source>
        <strain evidence="20">ATCC 17982</strain>
    </source>
</reference>
<comment type="similarity">
    <text evidence="2 15">Belongs to the phenylalanyl-tRNA synthetase beta subunit family. Type 1 subfamily.</text>
</comment>
<dbReference type="InterPro" id="IPR005146">
    <property type="entry name" value="B3/B4_tRNA-bd"/>
</dbReference>
<evidence type="ECO:0000256" key="15">
    <source>
        <dbReference type="HAMAP-Rule" id="MF_00283"/>
    </source>
</evidence>
<comment type="subcellular location">
    <subcellularLocation>
        <location evidence="1 15">Cytoplasm</location>
    </subcellularLocation>
</comment>
<feature type="domain" description="TRNA-binding" evidence="17">
    <location>
        <begin position="47"/>
        <end position="177"/>
    </location>
</feature>
<dbReference type="InterPro" id="IPR045060">
    <property type="entry name" value="Phe-tRNA-ligase_IIc_bsu"/>
</dbReference>
<dbReference type="PROSITE" id="PS51483">
    <property type="entry name" value="B5"/>
    <property type="match status" value="1"/>
</dbReference>
<dbReference type="PROSITE" id="PS51447">
    <property type="entry name" value="FDX_ACB"/>
    <property type="match status" value="1"/>
</dbReference>
<evidence type="ECO:0000256" key="7">
    <source>
        <dbReference type="ARBA" id="ARBA00022723"/>
    </source>
</evidence>
<dbReference type="InterPro" id="IPR005147">
    <property type="entry name" value="tRNA_synthase_B5-dom"/>
</dbReference>
<keyword evidence="10 15" id="KW-0460">Magnesium</keyword>
<dbReference type="InterPro" id="IPR004532">
    <property type="entry name" value="Phe-tRNA-ligase_IIc_bsu_bact"/>
</dbReference>
<evidence type="ECO:0000256" key="14">
    <source>
        <dbReference type="ARBA" id="ARBA00049255"/>
    </source>
</evidence>
<dbReference type="GO" id="GO:0000049">
    <property type="term" value="F:tRNA binding"/>
    <property type="evidence" value="ECO:0007669"/>
    <property type="project" value="UniProtKB-UniRule"/>
</dbReference>
<dbReference type="InterPro" id="IPR020825">
    <property type="entry name" value="Phe-tRNA_synthase-like_B3/B4"/>
</dbReference>
<proteinExistence type="inferred from homology"/>
<dbReference type="SMART" id="SM00874">
    <property type="entry name" value="B5"/>
    <property type="match status" value="1"/>
</dbReference>
<feature type="binding site" evidence="15">
    <location>
        <position position="507"/>
    </location>
    <ligand>
        <name>Mg(2+)</name>
        <dbReference type="ChEBI" id="CHEBI:18420"/>
        <note>shared with alpha subunit</note>
    </ligand>
</feature>
<evidence type="ECO:0000256" key="10">
    <source>
        <dbReference type="ARBA" id="ARBA00022842"/>
    </source>
</evidence>
<keyword evidence="9 15" id="KW-0067">ATP-binding</keyword>
<keyword evidence="6 15" id="KW-0436">Ligase</keyword>
<dbReference type="SMART" id="SM00873">
    <property type="entry name" value="B3_4"/>
    <property type="match status" value="1"/>
</dbReference>
<dbReference type="InterPro" id="IPR045864">
    <property type="entry name" value="aa-tRNA-synth_II/BPL/LPL"/>
</dbReference>
<dbReference type="SUPFAM" id="SSF54991">
    <property type="entry name" value="Anticodon-binding domain of PheRS"/>
    <property type="match status" value="1"/>
</dbReference>
<organism evidence="20 21">
    <name type="scientific">Schaalia dentiphila ATCC 17982</name>
    <dbReference type="NCBI Taxonomy" id="411466"/>
    <lineage>
        <taxon>Bacteria</taxon>
        <taxon>Bacillati</taxon>
        <taxon>Actinomycetota</taxon>
        <taxon>Actinomycetes</taxon>
        <taxon>Actinomycetales</taxon>
        <taxon>Actinomycetaceae</taxon>
        <taxon>Schaalia</taxon>
        <taxon>Schaalia dentiphila</taxon>
    </lineage>
</organism>
<dbReference type="SUPFAM" id="SSF46955">
    <property type="entry name" value="Putative DNA-binding domain"/>
    <property type="match status" value="1"/>
</dbReference>
<dbReference type="eggNOG" id="COG0072">
    <property type="taxonomic scope" value="Bacteria"/>
</dbReference>
<evidence type="ECO:0000259" key="19">
    <source>
        <dbReference type="PROSITE" id="PS51483"/>
    </source>
</evidence>
<evidence type="ECO:0000256" key="6">
    <source>
        <dbReference type="ARBA" id="ARBA00022598"/>
    </source>
</evidence>
<dbReference type="FunFam" id="3.30.70.380:FF:000001">
    <property type="entry name" value="Phenylalanine--tRNA ligase beta subunit"/>
    <property type="match status" value="1"/>
</dbReference>
<dbReference type="InterPro" id="IPR033714">
    <property type="entry name" value="tRNA_bind_bactPheRS"/>
</dbReference>
<evidence type="ECO:0000256" key="4">
    <source>
        <dbReference type="ARBA" id="ARBA00022490"/>
    </source>
</evidence>
<dbReference type="Proteomes" id="UP000003553">
    <property type="component" value="Unassembled WGS sequence"/>
</dbReference>
<sequence length="888" mass="94318">MEGVTDMPMVPLSWLSDHVDVPEGTDAQALAAALVKVGLEEEEIHPARVTGPLVVGRVLTRVEETASNGKIVNYCRVDVGEYNDAPGTGKEPSDLPSRGIICGAHNFDVDDLVVVSLPGAILPGDFQIAARKTYGHVSDGMICSARELGLGEDHDGIIVLPKYFPDREIPAVGTDIVTWLGLGEEVLEINVTPDRGYCFSIRGIAREYSHSTGASFRDPGLPGVIAAEPPTANSDGFPVVFSDDAPIRGRVGVDRFVARIVRGTNPNAPTPRWMVERLEAAGMRSLSLAVDITNYVMLDLGQPMHAYDLGALAAPIVVRRARAGETLVTLDEEKRELDPQDLLITDSPEGEGSRIIGIAGVMGGAYSEVGEGTTDVLFEAAHFDSVSVARSSRRHKLHSEAAKRFERGTDPQLPAVAAQRAVELLLEYGGGTVDAGVTDVDQRGKAVVISLPVGEVERLTGVAHAPERIAELLRTVGCVVEGPDNGAFTVTAPSWRPDLTLPADLVEEVARLDGYDNIPVVIPTAPAGHGLTVAQKARRLAAATLADGGLVEVESYPFVSDTWDRQGIPADDPRREALRLRNPMADDAPWLRTTVLDTLLDVAGRNVSRSNADVAIFEVAKVARPVGTVPADLPSAEERPSDEVIAALEAGIPAQPWHIGGVLTGQAVPAGVLANARAYDWADALEYVRRVASGLGVRVEVTRAWMDEAPAHKGAPMPAPATDPAAVAPFHPGRVARVFVRAGRDLVDVALAGELSPTACRAFGLPARSCAFEIDMDALISQMSEAPIQVKGVSTFPLAKEDIALVVPSDIPASRVEQIVRQGAGQLAESVTLFDIYEGDQVPEGHRSLAFALRLRAADHTLTAKESSQVREQVVAKAAKVLGASLRA</sequence>
<dbReference type="SUPFAM" id="SSF56037">
    <property type="entry name" value="PheT/TilS domain"/>
    <property type="match status" value="1"/>
</dbReference>
<dbReference type="InterPro" id="IPR005121">
    <property type="entry name" value="Fdx_antiC-bd"/>
</dbReference>
<dbReference type="InterPro" id="IPR009061">
    <property type="entry name" value="DNA-bd_dom_put_sf"/>
</dbReference>
<feature type="domain" description="B5" evidence="19">
    <location>
        <begin position="444"/>
        <end position="520"/>
    </location>
</feature>
<dbReference type="SUPFAM" id="SSF55681">
    <property type="entry name" value="Class II aaRS and biotin synthetases"/>
    <property type="match status" value="1"/>
</dbReference>
<dbReference type="SUPFAM" id="SSF50249">
    <property type="entry name" value="Nucleic acid-binding proteins"/>
    <property type="match status" value="1"/>
</dbReference>
<dbReference type="NCBIfam" id="TIGR00472">
    <property type="entry name" value="pheT_bact"/>
    <property type="match status" value="1"/>
</dbReference>
<evidence type="ECO:0000256" key="2">
    <source>
        <dbReference type="ARBA" id="ARBA00008653"/>
    </source>
</evidence>
<dbReference type="EC" id="6.1.1.20" evidence="15"/>
<comment type="catalytic activity">
    <reaction evidence="14 15">
        <text>tRNA(Phe) + L-phenylalanine + ATP = L-phenylalanyl-tRNA(Phe) + AMP + diphosphate + H(+)</text>
        <dbReference type="Rhea" id="RHEA:19413"/>
        <dbReference type="Rhea" id="RHEA-COMP:9668"/>
        <dbReference type="Rhea" id="RHEA-COMP:9699"/>
        <dbReference type="ChEBI" id="CHEBI:15378"/>
        <dbReference type="ChEBI" id="CHEBI:30616"/>
        <dbReference type="ChEBI" id="CHEBI:33019"/>
        <dbReference type="ChEBI" id="CHEBI:58095"/>
        <dbReference type="ChEBI" id="CHEBI:78442"/>
        <dbReference type="ChEBI" id="CHEBI:78531"/>
        <dbReference type="ChEBI" id="CHEBI:456215"/>
        <dbReference type="EC" id="6.1.1.20"/>
    </reaction>
</comment>
<dbReference type="Gene3D" id="2.40.50.140">
    <property type="entry name" value="Nucleic acid-binding proteins"/>
    <property type="match status" value="1"/>
</dbReference>
<dbReference type="Pfam" id="PF01588">
    <property type="entry name" value="tRNA_bind"/>
    <property type="match status" value="1"/>
</dbReference>
<keyword evidence="11 16" id="KW-0694">RNA-binding</keyword>
<evidence type="ECO:0000313" key="20">
    <source>
        <dbReference type="EMBL" id="EDN81176.1"/>
    </source>
</evidence>
<evidence type="ECO:0000256" key="11">
    <source>
        <dbReference type="ARBA" id="ARBA00022884"/>
    </source>
</evidence>
<dbReference type="HAMAP" id="MF_00283">
    <property type="entry name" value="Phe_tRNA_synth_beta1"/>
    <property type="match status" value="1"/>
</dbReference>
<keyword evidence="5 16" id="KW-0820">tRNA-binding</keyword>
<accession>A7BDA2</accession>
<protein>
    <recommendedName>
        <fullName evidence="15">Phenylalanine--tRNA ligase beta subunit</fullName>
        <ecNumber evidence="15">6.1.1.20</ecNumber>
    </recommendedName>
    <alternativeName>
        <fullName evidence="15">Phenylalanyl-tRNA synthetase beta subunit</fullName>
        <shortName evidence="15">PheRS</shortName>
    </alternativeName>
</protein>
<evidence type="ECO:0000256" key="12">
    <source>
        <dbReference type="ARBA" id="ARBA00022917"/>
    </source>
</evidence>
<dbReference type="GO" id="GO:0004826">
    <property type="term" value="F:phenylalanine-tRNA ligase activity"/>
    <property type="evidence" value="ECO:0007669"/>
    <property type="project" value="UniProtKB-UniRule"/>
</dbReference>
<name>A7BDA2_9ACTO</name>
<comment type="cofactor">
    <cofactor evidence="15">
        <name>Mg(2+)</name>
        <dbReference type="ChEBI" id="CHEBI:18420"/>
    </cofactor>
    <text evidence="15">Binds 2 magnesium ions per tetramer.</text>
</comment>
<dbReference type="SMART" id="SM00896">
    <property type="entry name" value="FDX-ACB"/>
    <property type="match status" value="1"/>
</dbReference>
<dbReference type="GO" id="GO:0009328">
    <property type="term" value="C:phenylalanine-tRNA ligase complex"/>
    <property type="evidence" value="ECO:0007669"/>
    <property type="project" value="TreeGrafter"/>
</dbReference>
<keyword evidence="12 15" id="KW-0648">Protein biosynthesis</keyword>